<dbReference type="Gene3D" id="3.40.390.10">
    <property type="entry name" value="Collagenase (Catalytic Domain)"/>
    <property type="match status" value="1"/>
</dbReference>
<name>A0AAQ4DFP1_AMBAM</name>
<dbReference type="AlphaFoldDB" id="A0AAQ4DFP1"/>
<evidence type="ECO:0000313" key="3">
    <source>
        <dbReference type="EMBL" id="KAK8761281.1"/>
    </source>
</evidence>
<dbReference type="PANTHER" id="PTHR11733">
    <property type="entry name" value="ZINC METALLOPROTEASE FAMILY M13 NEPRILYSIN-RELATED"/>
    <property type="match status" value="1"/>
</dbReference>
<organism evidence="3 4">
    <name type="scientific">Amblyomma americanum</name>
    <name type="common">Lone star tick</name>
    <dbReference type="NCBI Taxonomy" id="6943"/>
    <lineage>
        <taxon>Eukaryota</taxon>
        <taxon>Metazoa</taxon>
        <taxon>Ecdysozoa</taxon>
        <taxon>Arthropoda</taxon>
        <taxon>Chelicerata</taxon>
        <taxon>Arachnida</taxon>
        <taxon>Acari</taxon>
        <taxon>Parasitiformes</taxon>
        <taxon>Ixodida</taxon>
        <taxon>Ixodoidea</taxon>
        <taxon>Ixodidae</taxon>
        <taxon>Amblyomminae</taxon>
        <taxon>Amblyomma</taxon>
    </lineage>
</organism>
<dbReference type="InterPro" id="IPR000718">
    <property type="entry name" value="Peptidase_M13"/>
</dbReference>
<sequence length="593" mass="66375">MLIKFMTFADETLASRHTHVFVRDSQLLSTLRAVCDSHVCQRYSWELQASLDVSRNPCHSLYDFVCGRWRRAATAPSVRESAENRLLTQAMLSVVTANSSDRAPDVVSETVTGLVRSCLHARGDPSELVGFLSRRGILPYKWRGPYGVLKNLVDLSVNWDIHVWFDLSIAVQDTATPIVHIRTSAAFEEWIKVFKKMGRTEKYKRNLENTFRLLGLRNEHLTAALHRASIMNTLVSAVLRSARRAPDSGPLALNIGQIAATLTPAVPATAWLGALRAVVSSLANISEETFVHVKSSRVLRALNSLFEFGKNRQEHLAEHIAYRTFVEIGWMVDERNSTMRPFQLSPENLETRCLRAVEKMAGRAWYSLFPALPRERPQRDVLTLVQFINASAGNIGGPYGASVPADVLPPFQPSFFANWVAYREAKRDLESSGIYDILRIDRVEDRSWQRGQNWTVEPLIFSYPFFHTQLHPAVNFAGAGRLLARALLSLSPANVSAQEIEEKAVAAALRALHESPETPDGRAAALPNTTAVDELFFMASCYAVCDTEDIGHTARNMCDGPAMRLRSYAAAFGCKPPLEKMFPPQETYIDFRI</sequence>
<gene>
    <name evidence="3" type="ORF">V5799_027452</name>
</gene>
<dbReference type="GO" id="GO:0016485">
    <property type="term" value="P:protein processing"/>
    <property type="evidence" value="ECO:0007669"/>
    <property type="project" value="TreeGrafter"/>
</dbReference>
<dbReference type="GO" id="GO:0005886">
    <property type="term" value="C:plasma membrane"/>
    <property type="evidence" value="ECO:0007669"/>
    <property type="project" value="TreeGrafter"/>
</dbReference>
<dbReference type="PANTHER" id="PTHR11733:SF241">
    <property type="entry name" value="GH26575P-RELATED"/>
    <property type="match status" value="1"/>
</dbReference>
<evidence type="ECO:0000313" key="4">
    <source>
        <dbReference type="Proteomes" id="UP001321473"/>
    </source>
</evidence>
<dbReference type="GO" id="GO:0004222">
    <property type="term" value="F:metalloendopeptidase activity"/>
    <property type="evidence" value="ECO:0007669"/>
    <property type="project" value="InterPro"/>
</dbReference>
<feature type="domain" description="Peptidase M13 N-terminal" evidence="2">
    <location>
        <begin position="57"/>
        <end position="388"/>
    </location>
</feature>
<dbReference type="Gene3D" id="1.10.1380.10">
    <property type="entry name" value="Neutral endopeptidase , domain2"/>
    <property type="match status" value="1"/>
</dbReference>
<protein>
    <recommendedName>
        <fullName evidence="2">Peptidase M13 N-terminal domain-containing protein</fullName>
    </recommendedName>
</protein>
<keyword evidence="4" id="KW-1185">Reference proteome</keyword>
<evidence type="ECO:0000256" key="1">
    <source>
        <dbReference type="ARBA" id="ARBA00007357"/>
    </source>
</evidence>
<comment type="caution">
    <text evidence="3">The sequence shown here is derived from an EMBL/GenBank/DDBJ whole genome shotgun (WGS) entry which is preliminary data.</text>
</comment>
<dbReference type="InterPro" id="IPR024079">
    <property type="entry name" value="MetalloPept_cat_dom_sf"/>
</dbReference>
<accession>A0AAQ4DFP1</accession>
<proteinExistence type="inferred from homology"/>
<dbReference type="PROSITE" id="PS51885">
    <property type="entry name" value="NEPRILYSIN"/>
    <property type="match status" value="1"/>
</dbReference>
<dbReference type="InterPro" id="IPR042089">
    <property type="entry name" value="Peptidase_M13_dom_2"/>
</dbReference>
<reference evidence="3 4" key="1">
    <citation type="journal article" date="2023" name="Arcadia Sci">
        <title>De novo assembly of a long-read Amblyomma americanum tick genome.</title>
        <authorList>
            <person name="Chou S."/>
            <person name="Poskanzer K.E."/>
            <person name="Rollins M."/>
            <person name="Thuy-Boun P.S."/>
        </authorList>
    </citation>
    <scope>NUCLEOTIDE SEQUENCE [LARGE SCALE GENOMIC DNA]</scope>
    <source>
        <strain evidence="3">F_SG_1</strain>
        <tissue evidence="3">Salivary glands</tissue>
    </source>
</reference>
<dbReference type="InterPro" id="IPR008753">
    <property type="entry name" value="Peptidase_M13_N"/>
</dbReference>
<dbReference type="Pfam" id="PF05649">
    <property type="entry name" value="Peptidase_M13_N"/>
    <property type="match status" value="1"/>
</dbReference>
<comment type="similarity">
    <text evidence="1">Belongs to the peptidase M13 family.</text>
</comment>
<dbReference type="SUPFAM" id="SSF55486">
    <property type="entry name" value="Metalloproteases ('zincins'), catalytic domain"/>
    <property type="match status" value="1"/>
</dbReference>
<evidence type="ECO:0000259" key="2">
    <source>
        <dbReference type="Pfam" id="PF05649"/>
    </source>
</evidence>
<dbReference type="EMBL" id="JARKHS020031359">
    <property type="protein sequence ID" value="KAK8761281.1"/>
    <property type="molecule type" value="Genomic_DNA"/>
</dbReference>
<dbReference type="Proteomes" id="UP001321473">
    <property type="component" value="Unassembled WGS sequence"/>
</dbReference>